<feature type="transmembrane region" description="Helical" evidence="1">
    <location>
        <begin position="135"/>
        <end position="153"/>
    </location>
</feature>
<dbReference type="AlphaFoldDB" id="A0A246F942"/>
<proteinExistence type="predicted"/>
<name>A0A246F942_PSENT</name>
<evidence type="ECO:0000256" key="1">
    <source>
        <dbReference type="SAM" id="Phobius"/>
    </source>
</evidence>
<dbReference type="eggNOG" id="ENOG50337WB">
    <property type="taxonomic scope" value="Bacteria"/>
</dbReference>
<reference evidence="2 3" key="1">
    <citation type="submission" date="2017-06" db="EMBL/GenBank/DDBJ databases">
        <title>Draft genome of Pseudomonas nitroreducens DF05.</title>
        <authorList>
            <person name="Iyer R."/>
        </authorList>
    </citation>
    <scope>NUCLEOTIDE SEQUENCE [LARGE SCALE GENOMIC DNA]</scope>
    <source>
        <strain evidence="2 3">DF05</strain>
    </source>
</reference>
<feature type="transmembrane region" description="Helical" evidence="1">
    <location>
        <begin position="55"/>
        <end position="76"/>
    </location>
</feature>
<comment type="caution">
    <text evidence="2">The sequence shown here is derived from an EMBL/GenBank/DDBJ whole genome shotgun (WGS) entry which is preliminary data.</text>
</comment>
<dbReference type="Proteomes" id="UP000198145">
    <property type="component" value="Unassembled WGS sequence"/>
</dbReference>
<evidence type="ECO:0000313" key="3">
    <source>
        <dbReference type="Proteomes" id="UP000198145"/>
    </source>
</evidence>
<dbReference type="EMBL" id="NJBA01000005">
    <property type="protein sequence ID" value="OWP50164.1"/>
    <property type="molecule type" value="Genomic_DNA"/>
</dbReference>
<keyword evidence="1" id="KW-0812">Transmembrane</keyword>
<keyword evidence="1" id="KW-1133">Transmembrane helix</keyword>
<gene>
    <name evidence="2" type="ORF">CEG18_16505</name>
</gene>
<protein>
    <submittedName>
        <fullName evidence="2">Uncharacterized protein</fullName>
    </submittedName>
</protein>
<evidence type="ECO:0000313" key="2">
    <source>
        <dbReference type="EMBL" id="OWP50164.1"/>
    </source>
</evidence>
<accession>A0A246F942</accession>
<keyword evidence="1" id="KW-0472">Membrane</keyword>
<sequence>MFGTPKERLDFYRREIHYEMGMLSSRTNAYLTAQSFLVIAYASSMANLNPAWGEVFTLVIPGLLALLGLVNSLHAWPGIQASSDIIHHWHFKQTQLLRSEPKMGRAYDESPLFSERESNRASFDKSLLFSRRTPFLFAGFWGLMALFSLWVQLS</sequence>
<organism evidence="2 3">
    <name type="scientific">Pseudomonas nitroreducens</name>
    <dbReference type="NCBI Taxonomy" id="46680"/>
    <lineage>
        <taxon>Bacteria</taxon>
        <taxon>Pseudomonadati</taxon>
        <taxon>Pseudomonadota</taxon>
        <taxon>Gammaproteobacteria</taxon>
        <taxon>Pseudomonadales</taxon>
        <taxon>Pseudomonadaceae</taxon>
        <taxon>Pseudomonas</taxon>
    </lineage>
</organism>